<dbReference type="InterPro" id="IPR051628">
    <property type="entry name" value="LUBAC_E3_Ligases"/>
</dbReference>
<dbReference type="PROSITE" id="PS51140">
    <property type="entry name" value="CUE"/>
    <property type="match status" value="1"/>
</dbReference>
<evidence type="ECO:0000259" key="9">
    <source>
        <dbReference type="PROSITE" id="PS51140"/>
    </source>
</evidence>
<feature type="compositionally biased region" description="Acidic residues" evidence="8">
    <location>
        <begin position="231"/>
        <end position="246"/>
    </location>
</feature>
<dbReference type="Proteomes" id="UP001194696">
    <property type="component" value="Unassembled WGS sequence"/>
</dbReference>
<dbReference type="CDD" id="cd20339">
    <property type="entry name" value="BRcat_RBR_RNF216"/>
    <property type="match status" value="1"/>
</dbReference>
<dbReference type="InterPro" id="IPR047544">
    <property type="entry name" value="RING-HC_RBR_RNF216"/>
</dbReference>
<accession>A0ABQ7JXW9</accession>
<evidence type="ECO:0000256" key="2">
    <source>
        <dbReference type="ARBA" id="ARBA00022679"/>
    </source>
</evidence>
<dbReference type="Pfam" id="PF02845">
    <property type="entry name" value="CUE"/>
    <property type="match status" value="1"/>
</dbReference>
<dbReference type="InterPro" id="IPR047546">
    <property type="entry name" value="Rcat_RBR_RNF216"/>
</dbReference>
<keyword evidence="7" id="KW-0862">Zinc</keyword>
<dbReference type="EMBL" id="JAAAIM010000522">
    <property type="protein sequence ID" value="KAG0287062.1"/>
    <property type="molecule type" value="Genomic_DNA"/>
</dbReference>
<proteinExistence type="predicted"/>
<evidence type="ECO:0000256" key="1">
    <source>
        <dbReference type="ARBA" id="ARBA00004906"/>
    </source>
</evidence>
<evidence type="ECO:0008006" key="13">
    <source>
        <dbReference type="Google" id="ProtNLM"/>
    </source>
</evidence>
<keyword evidence="4" id="KW-0677">Repeat</keyword>
<dbReference type="Pfam" id="PF26191">
    <property type="entry name" value="RING-HC_RBR_RNF216"/>
    <property type="match status" value="1"/>
</dbReference>
<protein>
    <recommendedName>
        <fullName evidence="13">RING-type domain-containing protein</fullName>
    </recommendedName>
</protein>
<feature type="domain" description="RING-type" evidence="10">
    <location>
        <begin position="402"/>
        <end position="620"/>
    </location>
</feature>
<evidence type="ECO:0000256" key="3">
    <source>
        <dbReference type="ARBA" id="ARBA00022723"/>
    </source>
</evidence>
<feature type="region of interest" description="Disordered" evidence="8">
    <location>
        <begin position="222"/>
        <end position="265"/>
    </location>
</feature>
<reference evidence="11 12" key="1">
    <citation type="journal article" date="2020" name="Fungal Divers.">
        <title>Resolving the Mortierellaceae phylogeny through synthesis of multi-gene phylogenetics and phylogenomics.</title>
        <authorList>
            <person name="Vandepol N."/>
            <person name="Liber J."/>
            <person name="Desiro A."/>
            <person name="Na H."/>
            <person name="Kennedy M."/>
            <person name="Barry K."/>
            <person name="Grigoriev I.V."/>
            <person name="Miller A.N."/>
            <person name="O'Donnell K."/>
            <person name="Stajich J.E."/>
            <person name="Bonito G."/>
        </authorList>
    </citation>
    <scope>NUCLEOTIDE SEQUENCE [LARGE SCALE GENOMIC DNA]</scope>
    <source>
        <strain evidence="11 12">AD045</strain>
    </source>
</reference>
<dbReference type="PANTHER" id="PTHR22770:SF47">
    <property type="entry name" value="E3 UBIQUITIN-PROTEIN LIGASE RNF216"/>
    <property type="match status" value="1"/>
</dbReference>
<feature type="region of interest" description="Disordered" evidence="8">
    <location>
        <begin position="64"/>
        <end position="84"/>
    </location>
</feature>
<keyword evidence="12" id="KW-1185">Reference proteome</keyword>
<keyword evidence="5" id="KW-0863">Zinc-finger</keyword>
<dbReference type="InterPro" id="IPR047545">
    <property type="entry name" value="BRcat_RBR_RNF216"/>
</dbReference>
<dbReference type="CDD" id="cd16630">
    <property type="entry name" value="RING-HC_RBR_RNF216"/>
    <property type="match status" value="1"/>
</dbReference>
<dbReference type="SMART" id="SM00647">
    <property type="entry name" value="IBR"/>
    <property type="match status" value="2"/>
</dbReference>
<dbReference type="PROSITE" id="PS51873">
    <property type="entry name" value="TRIAD"/>
    <property type="match status" value="1"/>
</dbReference>
<keyword evidence="6" id="KW-0833">Ubl conjugation pathway</keyword>
<feature type="compositionally biased region" description="Polar residues" evidence="8">
    <location>
        <begin position="251"/>
        <end position="262"/>
    </location>
</feature>
<dbReference type="InterPro" id="IPR003892">
    <property type="entry name" value="CUE"/>
</dbReference>
<comment type="pathway">
    <text evidence="1">Protein modification; protein ubiquitination.</text>
</comment>
<evidence type="ECO:0000256" key="7">
    <source>
        <dbReference type="ARBA" id="ARBA00022833"/>
    </source>
</evidence>
<dbReference type="PANTHER" id="PTHR22770">
    <property type="entry name" value="UBIQUITIN CONJUGATING ENZYME 7 INTERACTING PROTEIN-RELATED"/>
    <property type="match status" value="1"/>
</dbReference>
<dbReference type="Gene3D" id="1.20.120.1750">
    <property type="match status" value="1"/>
</dbReference>
<dbReference type="Pfam" id="PF26200">
    <property type="entry name" value="Rcat_RNF216"/>
    <property type="match status" value="1"/>
</dbReference>
<evidence type="ECO:0000256" key="6">
    <source>
        <dbReference type="ARBA" id="ARBA00022786"/>
    </source>
</evidence>
<dbReference type="InterPro" id="IPR002867">
    <property type="entry name" value="IBR_dom"/>
</dbReference>
<evidence type="ECO:0000313" key="12">
    <source>
        <dbReference type="Proteomes" id="UP001194696"/>
    </source>
</evidence>
<dbReference type="InterPro" id="IPR044066">
    <property type="entry name" value="TRIAD_supradom"/>
</dbReference>
<evidence type="ECO:0000256" key="4">
    <source>
        <dbReference type="ARBA" id="ARBA00022737"/>
    </source>
</evidence>
<gene>
    <name evidence="11" type="ORF">BGZ96_008970</name>
</gene>
<evidence type="ECO:0000256" key="8">
    <source>
        <dbReference type="SAM" id="MobiDB-lite"/>
    </source>
</evidence>
<dbReference type="CDD" id="cd14279">
    <property type="entry name" value="CUE"/>
    <property type="match status" value="1"/>
</dbReference>
<evidence type="ECO:0000259" key="10">
    <source>
        <dbReference type="PROSITE" id="PS51873"/>
    </source>
</evidence>
<name>A0ABQ7JXW9_9FUNG</name>
<organism evidence="11 12">
    <name type="scientific">Linnemannia gamsii</name>
    <dbReference type="NCBI Taxonomy" id="64522"/>
    <lineage>
        <taxon>Eukaryota</taxon>
        <taxon>Fungi</taxon>
        <taxon>Fungi incertae sedis</taxon>
        <taxon>Mucoromycota</taxon>
        <taxon>Mortierellomycotina</taxon>
        <taxon>Mortierellomycetes</taxon>
        <taxon>Mortierellales</taxon>
        <taxon>Mortierellaceae</taxon>
        <taxon>Linnemannia</taxon>
    </lineage>
</organism>
<keyword evidence="3" id="KW-0479">Metal-binding</keyword>
<dbReference type="SUPFAM" id="SSF57850">
    <property type="entry name" value="RING/U-box"/>
    <property type="match status" value="2"/>
</dbReference>
<dbReference type="CDD" id="cd20353">
    <property type="entry name" value="Rcat_RBR_RNF216"/>
    <property type="match status" value="1"/>
</dbReference>
<evidence type="ECO:0000256" key="5">
    <source>
        <dbReference type="ARBA" id="ARBA00022771"/>
    </source>
</evidence>
<feature type="domain" description="CUE" evidence="9">
    <location>
        <begin position="1"/>
        <end position="39"/>
    </location>
</feature>
<evidence type="ECO:0000313" key="11">
    <source>
        <dbReference type="EMBL" id="KAG0287062.1"/>
    </source>
</evidence>
<keyword evidence="2" id="KW-0808">Transferase</keyword>
<sequence length="664" mass="74747">MDTLVMLFPHHSRTQLQECLERAGGAVEQAVEALFDVPAPAASSTSAPSRPASVQVLPRPHFHTNTAKRPKRAPAPTSSGVVDLTWSDEDDKDYNLGYNGGLPSHIYKATFEIEDDPIDLDDFPRPTPSASAPGVSNMPSFEDFHQQEQNRVEEKRLKDLQAEEQRKALVENFVAHAQVMFDNISIPYLEHLIAENRPKIASDEELIDTCIETIFKTNGKYPKAKRKRDLEDDNEDGDSSGSEEDFGLGGNNSHQGSSTGQANPRAKRDFNECSVKMSPQYLLDSAGQLFQDFPTLSATSIRAVLNKFAYHYVPAFDYITSLRTEVPTPGKGKNKSIVTGEIRLVEVKKSRKERPPVPLNTLDPDFRRELLWMRSKIEKEQAEINDALAEEENLRVHTEYNNLKECGCCFDDVPANRIAMCEEGHIFCLSCSRRGAEVELGYRRTVLKCMTGGCTAVFPDAEAVLFLAKPVFEGLMRARQQSELKAAGLDSLVECPFCSYAAIVENDEDKEFRCQGPKCRKVSCRFCKALTHVPLSCEEYRKELEKDSVLSVQHKVEEQMSQALIRECPKCKSRFFKTEGCNKMTCPQCRTHMCYVCKIQIKDYSHFDQTPAGQPAVNKKQCRLWEDTVQRNNDEVKAAAKKTLQELQTQDPNLAAQVRLDIPN</sequence>
<comment type="caution">
    <text evidence="11">The sequence shown here is derived from an EMBL/GenBank/DDBJ whole genome shotgun (WGS) entry which is preliminary data.</text>
</comment>